<dbReference type="InterPro" id="IPR016181">
    <property type="entry name" value="Acyl_CoA_acyltransferase"/>
</dbReference>
<dbReference type="AlphaFoldDB" id="A0A553P4D6"/>
<comment type="caution">
    <text evidence="2">The sequence shown here is derived from an EMBL/GenBank/DDBJ whole genome shotgun (WGS) entry which is preliminary data.</text>
</comment>
<evidence type="ECO:0000259" key="1">
    <source>
        <dbReference type="PROSITE" id="PS51186"/>
    </source>
</evidence>
<accession>A0A553P4D6</accession>
<dbReference type="Pfam" id="PF13508">
    <property type="entry name" value="Acetyltransf_7"/>
    <property type="match status" value="1"/>
</dbReference>
<proteinExistence type="predicted"/>
<keyword evidence="3" id="KW-1185">Reference proteome</keyword>
<name>A0A553P4D6_TIGCA</name>
<protein>
    <recommendedName>
        <fullName evidence="1">N-acetyltransferase domain-containing protein</fullName>
    </recommendedName>
</protein>
<dbReference type="PROSITE" id="PS51186">
    <property type="entry name" value="GNAT"/>
    <property type="match status" value="1"/>
</dbReference>
<dbReference type="InterPro" id="IPR000182">
    <property type="entry name" value="GNAT_dom"/>
</dbReference>
<dbReference type="Proteomes" id="UP000318571">
    <property type="component" value="Chromosome 7"/>
</dbReference>
<dbReference type="GO" id="GO:0016747">
    <property type="term" value="F:acyltransferase activity, transferring groups other than amino-acyl groups"/>
    <property type="evidence" value="ECO:0007669"/>
    <property type="project" value="InterPro"/>
</dbReference>
<gene>
    <name evidence="2" type="ORF">TCAL_10132</name>
</gene>
<dbReference type="CDD" id="cd04301">
    <property type="entry name" value="NAT_SF"/>
    <property type="match status" value="1"/>
</dbReference>
<dbReference type="Gene3D" id="3.40.630.30">
    <property type="match status" value="1"/>
</dbReference>
<evidence type="ECO:0000313" key="3">
    <source>
        <dbReference type="Proteomes" id="UP000318571"/>
    </source>
</evidence>
<evidence type="ECO:0000313" key="2">
    <source>
        <dbReference type="EMBL" id="TRY72545.1"/>
    </source>
</evidence>
<feature type="domain" description="N-acetyltransferase" evidence="1">
    <location>
        <begin position="5"/>
        <end position="146"/>
    </location>
</feature>
<dbReference type="EMBL" id="VCGU01000008">
    <property type="protein sequence ID" value="TRY72545.1"/>
    <property type="molecule type" value="Genomic_DNA"/>
</dbReference>
<sequence length="187" mass="21578">MYPTYVSRAVRRDVDQIFYLVNEAFQIETGNEGIAYRSGEKYHLKDQTRKHIADMLVLRDHKQILGVIKSSFHNGTCDIGLIAVHPEHQGMGYGAKLMEAAETRNKASRFTVGLASCRSDVIPFFEKRGYKQLVEKPIEEMRKLYPEDLAEKFVSRDDICWTIFVKKNSVCENGDEDDGYQYNAQRE</sequence>
<organism evidence="2 3">
    <name type="scientific">Tigriopus californicus</name>
    <name type="common">Marine copepod</name>
    <dbReference type="NCBI Taxonomy" id="6832"/>
    <lineage>
        <taxon>Eukaryota</taxon>
        <taxon>Metazoa</taxon>
        <taxon>Ecdysozoa</taxon>
        <taxon>Arthropoda</taxon>
        <taxon>Crustacea</taxon>
        <taxon>Multicrustacea</taxon>
        <taxon>Hexanauplia</taxon>
        <taxon>Copepoda</taxon>
        <taxon>Harpacticoida</taxon>
        <taxon>Harpacticidae</taxon>
        <taxon>Tigriopus</taxon>
    </lineage>
</organism>
<reference evidence="2 3" key="1">
    <citation type="journal article" date="2018" name="Nat. Ecol. Evol.">
        <title>Genomic signatures of mitonuclear coevolution across populations of Tigriopus californicus.</title>
        <authorList>
            <person name="Barreto F.S."/>
            <person name="Watson E.T."/>
            <person name="Lima T.G."/>
            <person name="Willett C.S."/>
            <person name="Edmands S."/>
            <person name="Li W."/>
            <person name="Burton R.S."/>
        </authorList>
    </citation>
    <scope>NUCLEOTIDE SEQUENCE [LARGE SCALE GENOMIC DNA]</scope>
    <source>
        <strain evidence="2 3">San Diego</strain>
    </source>
</reference>
<dbReference type="OrthoDB" id="9976393at2759"/>
<dbReference type="SUPFAM" id="SSF55729">
    <property type="entry name" value="Acyl-CoA N-acyltransferases (Nat)"/>
    <property type="match status" value="1"/>
</dbReference>